<gene>
    <name evidence="1" type="ORF">F53441_11699</name>
</gene>
<proteinExistence type="predicted"/>
<comment type="caution">
    <text evidence="1">The sequence shown here is derived from an EMBL/GenBank/DDBJ whole genome shotgun (WGS) entry which is preliminary data.</text>
</comment>
<dbReference type="EMBL" id="JAADJG010000590">
    <property type="protein sequence ID" value="KAF4442658.1"/>
    <property type="molecule type" value="Genomic_DNA"/>
</dbReference>
<evidence type="ECO:0000313" key="2">
    <source>
        <dbReference type="Proteomes" id="UP000605986"/>
    </source>
</evidence>
<name>A0A8H4K4K4_9HYPO</name>
<evidence type="ECO:0000313" key="1">
    <source>
        <dbReference type="EMBL" id="KAF4442658.1"/>
    </source>
</evidence>
<sequence>MDLPLPLVRKMKWVYDYVIQMKAQGKGVVIYVRENSYAIQELKNIVGNFNSESYPTDALITAYATFRISGPNFYGACHRGVMLEDPDDPDDADRAKDRLMSLVQTQQTEWLRIH</sequence>
<dbReference type="Proteomes" id="UP000605986">
    <property type="component" value="Unassembled WGS sequence"/>
</dbReference>
<accession>A0A8H4K4K4</accession>
<keyword evidence="2" id="KW-1185">Reference proteome</keyword>
<dbReference type="AlphaFoldDB" id="A0A8H4K4K4"/>
<protein>
    <submittedName>
        <fullName evidence="1">Transcription regulatory protein SNF2</fullName>
    </submittedName>
</protein>
<organism evidence="1 2">
    <name type="scientific">Fusarium austroafricanum</name>
    <dbReference type="NCBI Taxonomy" id="2364996"/>
    <lineage>
        <taxon>Eukaryota</taxon>
        <taxon>Fungi</taxon>
        <taxon>Dikarya</taxon>
        <taxon>Ascomycota</taxon>
        <taxon>Pezizomycotina</taxon>
        <taxon>Sordariomycetes</taxon>
        <taxon>Hypocreomycetidae</taxon>
        <taxon>Hypocreales</taxon>
        <taxon>Nectriaceae</taxon>
        <taxon>Fusarium</taxon>
        <taxon>Fusarium concolor species complex</taxon>
    </lineage>
</organism>
<dbReference type="OrthoDB" id="5023592at2759"/>
<reference evidence="1" key="1">
    <citation type="submission" date="2020-01" db="EMBL/GenBank/DDBJ databases">
        <title>Identification and distribution of gene clusters putatively required for synthesis of sphingolipid metabolism inhibitors in phylogenetically diverse species of the filamentous fungus Fusarium.</title>
        <authorList>
            <person name="Kim H.-S."/>
            <person name="Busman M."/>
            <person name="Brown D.W."/>
            <person name="Divon H."/>
            <person name="Uhlig S."/>
            <person name="Proctor R.H."/>
        </authorList>
    </citation>
    <scope>NUCLEOTIDE SEQUENCE</scope>
    <source>
        <strain evidence="1">NRRL 53441</strain>
    </source>
</reference>